<keyword evidence="16" id="KW-0675">Receptor</keyword>
<reference evidence="17" key="1">
    <citation type="journal article" date="2019" name="Int. J. Syst. Evol. Microbiol.">
        <title>The Global Catalogue of Microorganisms (GCM) 10K type strain sequencing project: providing services to taxonomists for standard genome sequencing and annotation.</title>
        <authorList>
            <consortium name="The Broad Institute Genomics Platform"/>
            <consortium name="The Broad Institute Genome Sequencing Center for Infectious Disease"/>
            <person name="Wu L."/>
            <person name="Ma J."/>
        </authorList>
    </citation>
    <scope>NUCLEOTIDE SEQUENCE [LARGE SCALE GENOMIC DNA]</scope>
    <source>
        <strain evidence="17">CCM 7491</strain>
    </source>
</reference>
<dbReference type="PANTHER" id="PTHR32552:SF81">
    <property type="entry name" value="TONB-DEPENDENT OUTER MEMBRANE RECEPTOR"/>
    <property type="match status" value="1"/>
</dbReference>
<evidence type="ECO:0000313" key="17">
    <source>
        <dbReference type="Proteomes" id="UP001595681"/>
    </source>
</evidence>
<name>A0ABV7NL30_9SPHN</name>
<feature type="domain" description="TonB-dependent receptor plug" evidence="15">
    <location>
        <begin position="47"/>
        <end position="156"/>
    </location>
</feature>
<keyword evidence="5 11" id="KW-0812">Transmembrane</keyword>
<keyword evidence="2 11" id="KW-0813">Transport</keyword>
<dbReference type="CDD" id="cd01347">
    <property type="entry name" value="ligand_gated_channel"/>
    <property type="match status" value="1"/>
</dbReference>
<dbReference type="Pfam" id="PF00593">
    <property type="entry name" value="TonB_dep_Rec_b-barrel"/>
    <property type="match status" value="1"/>
</dbReference>
<keyword evidence="8 12" id="KW-0798">TonB box</keyword>
<evidence type="ECO:0000256" key="11">
    <source>
        <dbReference type="PROSITE-ProRule" id="PRU01360"/>
    </source>
</evidence>
<keyword evidence="3 11" id="KW-1134">Transmembrane beta strand</keyword>
<feature type="signal peptide" evidence="13">
    <location>
        <begin position="1"/>
        <end position="21"/>
    </location>
</feature>
<feature type="chain" id="PRO_5046594987" evidence="13">
    <location>
        <begin position="22"/>
        <end position="716"/>
    </location>
</feature>
<dbReference type="Proteomes" id="UP001595681">
    <property type="component" value="Unassembled WGS sequence"/>
</dbReference>
<keyword evidence="4" id="KW-0410">Iron transport</keyword>
<keyword evidence="9 11" id="KW-0472">Membrane</keyword>
<feature type="domain" description="TonB-dependent receptor-like beta-barrel" evidence="14">
    <location>
        <begin position="237"/>
        <end position="681"/>
    </location>
</feature>
<evidence type="ECO:0000313" key="16">
    <source>
        <dbReference type="EMBL" id="MFC3443710.1"/>
    </source>
</evidence>
<evidence type="ECO:0000256" key="8">
    <source>
        <dbReference type="ARBA" id="ARBA00023077"/>
    </source>
</evidence>
<gene>
    <name evidence="16" type="ORF">ACFOKF_21355</name>
</gene>
<evidence type="ECO:0000256" key="4">
    <source>
        <dbReference type="ARBA" id="ARBA00022496"/>
    </source>
</evidence>
<keyword evidence="6" id="KW-0408">Iron</keyword>
<comment type="similarity">
    <text evidence="11 12">Belongs to the TonB-dependent receptor family.</text>
</comment>
<organism evidence="16 17">
    <name type="scientific">Sphingobium rhizovicinum</name>
    <dbReference type="NCBI Taxonomy" id="432308"/>
    <lineage>
        <taxon>Bacteria</taxon>
        <taxon>Pseudomonadati</taxon>
        <taxon>Pseudomonadota</taxon>
        <taxon>Alphaproteobacteria</taxon>
        <taxon>Sphingomonadales</taxon>
        <taxon>Sphingomonadaceae</taxon>
        <taxon>Sphingobium</taxon>
    </lineage>
</organism>
<keyword evidence="17" id="KW-1185">Reference proteome</keyword>
<dbReference type="InterPro" id="IPR012910">
    <property type="entry name" value="Plug_dom"/>
</dbReference>
<evidence type="ECO:0000256" key="1">
    <source>
        <dbReference type="ARBA" id="ARBA00004571"/>
    </source>
</evidence>
<evidence type="ECO:0000256" key="5">
    <source>
        <dbReference type="ARBA" id="ARBA00022692"/>
    </source>
</evidence>
<dbReference type="EMBL" id="JBHRVU010000005">
    <property type="protein sequence ID" value="MFC3443710.1"/>
    <property type="molecule type" value="Genomic_DNA"/>
</dbReference>
<proteinExistence type="inferred from homology"/>
<keyword evidence="7" id="KW-0406">Ion transport</keyword>
<evidence type="ECO:0000256" key="13">
    <source>
        <dbReference type="SAM" id="SignalP"/>
    </source>
</evidence>
<dbReference type="PROSITE" id="PS52016">
    <property type="entry name" value="TONB_DEPENDENT_REC_3"/>
    <property type="match status" value="1"/>
</dbReference>
<dbReference type="PANTHER" id="PTHR32552">
    <property type="entry name" value="FERRICHROME IRON RECEPTOR-RELATED"/>
    <property type="match status" value="1"/>
</dbReference>
<keyword evidence="13" id="KW-0732">Signal</keyword>
<comment type="subcellular location">
    <subcellularLocation>
        <location evidence="1 11">Cell outer membrane</location>
        <topology evidence="1 11">Multi-pass membrane protein</topology>
    </subcellularLocation>
</comment>
<accession>A0ABV7NL30</accession>
<evidence type="ECO:0000256" key="3">
    <source>
        <dbReference type="ARBA" id="ARBA00022452"/>
    </source>
</evidence>
<dbReference type="Gene3D" id="2.40.170.20">
    <property type="entry name" value="TonB-dependent receptor, beta-barrel domain"/>
    <property type="match status" value="1"/>
</dbReference>
<dbReference type="InterPro" id="IPR000531">
    <property type="entry name" value="Beta-barrel_TonB"/>
</dbReference>
<dbReference type="SUPFAM" id="SSF56935">
    <property type="entry name" value="Porins"/>
    <property type="match status" value="1"/>
</dbReference>
<evidence type="ECO:0000256" key="2">
    <source>
        <dbReference type="ARBA" id="ARBA00022448"/>
    </source>
</evidence>
<evidence type="ECO:0000256" key="6">
    <source>
        <dbReference type="ARBA" id="ARBA00023004"/>
    </source>
</evidence>
<evidence type="ECO:0000259" key="15">
    <source>
        <dbReference type="Pfam" id="PF07715"/>
    </source>
</evidence>
<comment type="caution">
    <text evidence="16">The sequence shown here is derived from an EMBL/GenBank/DDBJ whole genome shotgun (WGS) entry which is preliminary data.</text>
</comment>
<dbReference type="Pfam" id="PF07715">
    <property type="entry name" value="Plug"/>
    <property type="match status" value="1"/>
</dbReference>
<evidence type="ECO:0000256" key="7">
    <source>
        <dbReference type="ARBA" id="ARBA00023065"/>
    </source>
</evidence>
<dbReference type="InterPro" id="IPR039426">
    <property type="entry name" value="TonB-dep_rcpt-like"/>
</dbReference>
<dbReference type="RefSeq" id="WP_380798567.1">
    <property type="nucleotide sequence ID" value="NZ_JBHRVU010000005.1"/>
</dbReference>
<sequence length="716" mass="78051">MRKSYRFGLLASCILPFAAHAQEAPQPQDSGIGSDIVVTAERREGTLQTTPISVSALGETALQQLQINRTADLMRVVPSLVVASGTVDPTTLTIFMRGAGQNGGTWLGFESAVGLYVDDTYFSRLTGANLDLADLERVEVLRGPQGTLYGRNTLVGAIKYVTKKPSDTAFGDFLGEYGSDNLVRVKGTVSQPLSDNWAALVTGNYFHRDGFFNAEALGDKKYGDRDEYGGRAAIKYIGDGPFGVYLTGFFSHSENAGTIGVAVNPTTLQNARDDIYTYLSPTRGFGKNFTYGGDLTLSWKGENVELKSITAYLRGHQEFVNDLTGGRPGNSAENGYLIGFNELTSDSKYRTFSQEFQAIGDAMDGKLSYIGGLYYFRESGWQMRQDYVLYTYDTLPQMVYPTTKSYAAYGQLTYKITDAIDLVGGLRYTKEDKNVSGVTQASLTDIRLVPVGGKLKAKAWTPKAGINVRASDDVFLYASASRGFQGGGFNYLALAAPLAFNTSFDPETVWAYEVGAKLSFWDKKGHLNLAAYRNDFSDILTSMTVPTGSSLTQNAGEARVQGIEWEANIRPIPELTLFASGAYSHGKYTAINPNSDPAKAGAKYIPNVAKWQYDVGFNANIPSGSMGTFLIGGDVSYISPRYLGGTNAPMTLLDKRHVVNAFVGWQPEGSRLEVKLSAENLLKEEYYVYGNVIGGAYAMRSPGDPQTFRLSVKYSY</sequence>
<protein>
    <submittedName>
        <fullName evidence="16">TonB-dependent receptor</fullName>
    </submittedName>
</protein>
<evidence type="ECO:0000256" key="10">
    <source>
        <dbReference type="ARBA" id="ARBA00023237"/>
    </source>
</evidence>
<evidence type="ECO:0000256" key="12">
    <source>
        <dbReference type="RuleBase" id="RU003357"/>
    </source>
</evidence>
<evidence type="ECO:0000256" key="9">
    <source>
        <dbReference type="ARBA" id="ARBA00023136"/>
    </source>
</evidence>
<keyword evidence="10 11" id="KW-0998">Cell outer membrane</keyword>
<dbReference type="InterPro" id="IPR036942">
    <property type="entry name" value="Beta-barrel_TonB_sf"/>
</dbReference>
<evidence type="ECO:0000259" key="14">
    <source>
        <dbReference type="Pfam" id="PF00593"/>
    </source>
</evidence>